<keyword evidence="4" id="KW-1185">Reference proteome</keyword>
<dbReference type="Proteomes" id="UP000466442">
    <property type="component" value="Linkage Group LG9"/>
</dbReference>
<evidence type="ECO:0000256" key="2">
    <source>
        <dbReference type="SAM" id="MobiDB-lite"/>
    </source>
</evidence>
<feature type="compositionally biased region" description="Basic residues" evidence="2">
    <location>
        <begin position="123"/>
        <end position="143"/>
    </location>
</feature>
<gene>
    <name evidence="3" type="ORF">GE061_019634</name>
</gene>
<dbReference type="PANTHER" id="PTHR15901:SF16">
    <property type="entry name" value="TESTICULAR HAPLOID EXPRESSED GENE PROTEIN"/>
    <property type="match status" value="1"/>
</dbReference>
<dbReference type="OrthoDB" id="6622582at2759"/>
<proteinExistence type="predicted"/>
<evidence type="ECO:0000313" key="3">
    <source>
        <dbReference type="EMBL" id="KAF6205461.1"/>
    </source>
</evidence>
<accession>A0A6A4JPP6</accession>
<dbReference type="AlphaFoldDB" id="A0A6A4JPP6"/>
<dbReference type="PANTHER" id="PTHR15901">
    <property type="entry name" value="TESTICULAR HAPLOID EXPRESSED GENE PROTEIN"/>
    <property type="match status" value="1"/>
</dbReference>
<sequence length="333" mass="38836">MDPKISLLSNAYEGRPEFQNVWEGMTRKMHLFWLAQPNKRVLMPYPDPAICVEVPRPISKAALKYEPSERINLMSTPKKSKITPKYEKPIEKETVVEPAALLAVASPHLIELAKPIVRDFSTHKKKSSKGKGGKRRRKRRDKTKRSPEIREAWLAKNAAPKKWPPPPHIHPHKQRFIMRGSTKTLIKERKRFTIPQKPPMKITKSEMYRRCIFLSIPSRRREKFKWYHERDDFTERRQKKLAQRANETIRKLALPKPIPEEAQLDLKFKPFKINKGALHYKATERIITLATPVQKTARVDSDIKENPFGVVKRALKAICSKRVAELAQPVMRD</sequence>
<dbReference type="Pfam" id="PF14912">
    <property type="entry name" value="THEG"/>
    <property type="match status" value="2"/>
</dbReference>
<protein>
    <submittedName>
        <fullName evidence="3">Uncharacterized protein</fullName>
    </submittedName>
</protein>
<reference evidence="3" key="1">
    <citation type="journal article" date="2021" name="Mol. Ecol. Resour.">
        <title>Apolygus lucorum genome provides insights into omnivorousness and mesophyll feeding.</title>
        <authorList>
            <person name="Liu Y."/>
            <person name="Liu H."/>
            <person name="Wang H."/>
            <person name="Huang T."/>
            <person name="Liu B."/>
            <person name="Yang B."/>
            <person name="Yin L."/>
            <person name="Li B."/>
            <person name="Zhang Y."/>
            <person name="Zhang S."/>
            <person name="Jiang F."/>
            <person name="Zhang X."/>
            <person name="Ren Y."/>
            <person name="Wang B."/>
            <person name="Wang S."/>
            <person name="Lu Y."/>
            <person name="Wu K."/>
            <person name="Fan W."/>
            <person name="Wang G."/>
        </authorList>
    </citation>
    <scope>NUCLEOTIDE SEQUENCE</scope>
    <source>
        <strain evidence="3">12Hb</strain>
    </source>
</reference>
<comment type="caution">
    <text evidence="3">The sequence shown here is derived from an EMBL/GenBank/DDBJ whole genome shotgun (WGS) entry which is preliminary data.</text>
</comment>
<name>A0A6A4JPP6_APOLU</name>
<evidence type="ECO:0000313" key="4">
    <source>
        <dbReference type="Proteomes" id="UP000466442"/>
    </source>
</evidence>
<dbReference type="InterPro" id="IPR006623">
    <property type="entry name" value="THEG"/>
</dbReference>
<dbReference type="SMART" id="SM00705">
    <property type="entry name" value="THEG"/>
    <property type="match status" value="6"/>
</dbReference>
<evidence type="ECO:0000256" key="1">
    <source>
        <dbReference type="ARBA" id="ARBA00022737"/>
    </source>
</evidence>
<keyword evidence="1" id="KW-0677">Repeat</keyword>
<organism evidence="3 4">
    <name type="scientific">Apolygus lucorum</name>
    <name type="common">Small green plant bug</name>
    <name type="synonym">Lygocoris lucorum</name>
    <dbReference type="NCBI Taxonomy" id="248454"/>
    <lineage>
        <taxon>Eukaryota</taxon>
        <taxon>Metazoa</taxon>
        <taxon>Ecdysozoa</taxon>
        <taxon>Arthropoda</taxon>
        <taxon>Hexapoda</taxon>
        <taxon>Insecta</taxon>
        <taxon>Pterygota</taxon>
        <taxon>Neoptera</taxon>
        <taxon>Paraneoptera</taxon>
        <taxon>Hemiptera</taxon>
        <taxon>Heteroptera</taxon>
        <taxon>Panheteroptera</taxon>
        <taxon>Cimicomorpha</taxon>
        <taxon>Miridae</taxon>
        <taxon>Mirini</taxon>
        <taxon>Apolygus</taxon>
    </lineage>
</organism>
<dbReference type="InterPro" id="IPR042401">
    <property type="entry name" value="SPMAP2-like"/>
</dbReference>
<dbReference type="EMBL" id="WIXP02000009">
    <property type="protein sequence ID" value="KAF6205461.1"/>
    <property type="molecule type" value="Genomic_DNA"/>
</dbReference>
<feature type="compositionally biased region" description="Basic and acidic residues" evidence="2">
    <location>
        <begin position="144"/>
        <end position="153"/>
    </location>
</feature>
<feature type="region of interest" description="Disordered" evidence="2">
    <location>
        <begin position="120"/>
        <end position="173"/>
    </location>
</feature>